<sequence>MGADSSALLLHAPAGRDLRCTPPRVCAARRRRTKALAYVRARMKRVIFLSALLFGCEAIVGGEGAPDASLEPADAGPVTCTPEQAELERHAGTYLQATCAHAGCHGPAGPRAPSFAAADLKSLVSSGYVAAGRSDVSPLINRMTTADPKLAMPPTQAPAAGQPYVNPDQVELVRRWIDQGAKTGCIEAPAPPPTDVNALRQNELFTCTQRTDFEPRYRRLGSPEWIHAFGGAQLDPAMVANPLSDSRGPYTTYSRDQSLDVTSLQLYLDVLANSRSFSAGPVINDWSAWYRDPRTGVTSFTCITDASVAVSAVTTTCRDTFIDALLTRILSRTPMPSEQTAMREFLDLKLSNEPSAAERQKTLRLVYEAAFVLPGAIFQVEGSTAGTISADEYAQLLTSALSTHAASNFIVGYGPRPELAWLTAFRAAQDAGVMNEDALRAQAALVFDVQNGFAGGEWPATPPARPDLQSDWGNTEFLPSFFEHDPLRARRGRYWLAPRIAAFFREYFDYAKVGSMAKDVPAATSAFDVHDPQLHGPQHRIAEWASASWRVNVGDDPTITQYEPYYDAQLDDAIARMVVTAERNDEDVFRALFTGRTFRTAASIGGDFIASRPTGCDVDLCARWPVPGGANCCVDPQHQCVPHSIAADGGVVGMCATPTWEALWLGASFPYSGAAPLTDLQAGVGGVEVVSAILSDPVNEARWVTLPANERSGVLTHPAWLAAHGANAENGPSAVLRGYWIREHLFCESVAGLDLVQLRAQLGGDPTASARSRLDATFGPDASELRCSNGACHALMNPLGMPFEIYNHAGFVRAIDHGQRPNGSATIPNWPGRGEVVVSDALELSRALGDDPHARRCFLRHVFRYFVGRHETPADACVLADMETAFSGGSLFAALEALYANDAMLVRTAR</sequence>
<dbReference type="InterPro" id="IPR013039">
    <property type="entry name" value="DUF1588"/>
</dbReference>
<dbReference type="Proteomes" id="UP000249061">
    <property type="component" value="Unassembled WGS sequence"/>
</dbReference>
<evidence type="ECO:0008006" key="5">
    <source>
        <dbReference type="Google" id="ProtNLM"/>
    </source>
</evidence>
<comment type="caution">
    <text evidence="3">The sequence shown here is derived from an EMBL/GenBank/DDBJ whole genome shotgun (WGS) entry which is preliminary data.</text>
</comment>
<feature type="domain" description="DUF1585" evidence="1">
    <location>
        <begin position="838"/>
        <end position="888"/>
    </location>
</feature>
<evidence type="ECO:0000313" key="3">
    <source>
        <dbReference type="EMBL" id="PZR15492.1"/>
    </source>
</evidence>
<dbReference type="AlphaFoldDB" id="A0A2W5TLE0"/>
<accession>A0A2W5TLE0</accession>
<evidence type="ECO:0000259" key="1">
    <source>
        <dbReference type="Pfam" id="PF07624"/>
    </source>
</evidence>
<evidence type="ECO:0000313" key="4">
    <source>
        <dbReference type="Proteomes" id="UP000249061"/>
    </source>
</evidence>
<feature type="domain" description="DUF1588" evidence="2">
    <location>
        <begin position="711"/>
        <end position="814"/>
    </location>
</feature>
<reference evidence="3 4" key="1">
    <citation type="submission" date="2017-08" db="EMBL/GenBank/DDBJ databases">
        <title>Infants hospitalized years apart are colonized by the same room-sourced microbial strains.</title>
        <authorList>
            <person name="Brooks B."/>
            <person name="Olm M.R."/>
            <person name="Firek B.A."/>
            <person name="Baker R."/>
            <person name="Thomas B.C."/>
            <person name="Morowitz M.J."/>
            <person name="Banfield J.F."/>
        </authorList>
    </citation>
    <scope>NUCLEOTIDE SEQUENCE [LARGE SCALE GENOMIC DNA]</scope>
    <source>
        <strain evidence="3">S2_003_000_R2_14</strain>
    </source>
</reference>
<evidence type="ECO:0000259" key="2">
    <source>
        <dbReference type="Pfam" id="PF07627"/>
    </source>
</evidence>
<dbReference type="InterPro" id="IPR011478">
    <property type="entry name" value="DUF1585"/>
</dbReference>
<name>A0A2W5TLE0_9BACT</name>
<gene>
    <name evidence="3" type="ORF">DI536_08570</name>
</gene>
<dbReference type="Pfam" id="PF07627">
    <property type="entry name" value="PSCyt3"/>
    <property type="match status" value="1"/>
</dbReference>
<dbReference type="EMBL" id="QFQP01000005">
    <property type="protein sequence ID" value="PZR15492.1"/>
    <property type="molecule type" value="Genomic_DNA"/>
</dbReference>
<organism evidence="3 4">
    <name type="scientific">Archangium gephyra</name>
    <dbReference type="NCBI Taxonomy" id="48"/>
    <lineage>
        <taxon>Bacteria</taxon>
        <taxon>Pseudomonadati</taxon>
        <taxon>Myxococcota</taxon>
        <taxon>Myxococcia</taxon>
        <taxon>Myxococcales</taxon>
        <taxon>Cystobacterineae</taxon>
        <taxon>Archangiaceae</taxon>
        <taxon>Archangium</taxon>
    </lineage>
</organism>
<proteinExistence type="predicted"/>
<dbReference type="Pfam" id="PF07624">
    <property type="entry name" value="PSD2"/>
    <property type="match status" value="1"/>
</dbReference>
<protein>
    <recommendedName>
        <fullName evidence="5">Cytochrome c domain-containing protein</fullName>
    </recommendedName>
</protein>